<evidence type="ECO:0000256" key="4">
    <source>
        <dbReference type="ARBA" id="ARBA00022670"/>
    </source>
</evidence>
<dbReference type="GO" id="GO:0016020">
    <property type="term" value="C:membrane"/>
    <property type="evidence" value="ECO:0007669"/>
    <property type="project" value="UniProtKB-SubCell"/>
</dbReference>
<dbReference type="Pfam" id="PF01694">
    <property type="entry name" value="Rhomboid"/>
    <property type="match status" value="1"/>
</dbReference>
<dbReference type="GO" id="GO:0004842">
    <property type="term" value="F:ubiquitin-protein transferase activity"/>
    <property type="evidence" value="ECO:0007669"/>
    <property type="project" value="InterPro"/>
</dbReference>
<dbReference type="Gene3D" id="3.30.40.10">
    <property type="entry name" value="Zinc/RING finger domain, C3HC4 (zinc finger)"/>
    <property type="match status" value="1"/>
</dbReference>
<feature type="compositionally biased region" description="Pro residues" evidence="11">
    <location>
        <begin position="1"/>
        <end position="11"/>
    </location>
</feature>
<keyword evidence="4 10" id="KW-0645">Protease</keyword>
<dbReference type="InterPro" id="IPR045210">
    <property type="entry name" value="RING-Ubox_PUB"/>
</dbReference>
<feature type="transmembrane region" description="Helical" evidence="10">
    <location>
        <begin position="374"/>
        <end position="392"/>
    </location>
</feature>
<dbReference type="PANTHER" id="PTHR22936:SF69">
    <property type="entry name" value="RHOMBOID-LIKE PROTEIN"/>
    <property type="match status" value="1"/>
</dbReference>
<dbReference type="GO" id="GO:0016567">
    <property type="term" value="P:protein ubiquitination"/>
    <property type="evidence" value="ECO:0007669"/>
    <property type="project" value="UniProtKB-UniPathway"/>
</dbReference>
<sequence length="662" mass="67283">MGFQPYQPPPSGAASSLAGKPQRQSSASEDGIKAVGGGSSAWGGLEGSRSSSAKVPETAASPAKSAADADLDARAAEAGAPRHFFCPISLQLMRDPAVVPTGQTYDRPCIERWLAQGNSSCPATGQALQPPVRLVPNVALRNSIEEWSEKHAPWLLDRNRRVKPIPKEDAFAAMPPPGSVADPDLAYAIRLQQEELQRIGQQRGAAARGLGGPAGTGAAVGTLPERANVVGAPASVRRVPSGQQQLQHQRGGGPSGAPSAAAAQPGGRRQCHVSLTTLFLLAVTVAWITLFILSLTDNGWTLGDLALNPWAGPDQESLLAVGAQQAWLVTSGGQWWRLFSSPFVNAGVIQLLLNMSCLWTFGRHLEGALRPWPAPSMAALFLLGGWVGALASANLNSLYVTCGASAGVCALLGATWADQALNARRYINHGWTLAVLLVVTAIFIVASLLPLLDPWYTAFALLTGLVGAPVLLLLPRARRGRPKARRWVALQVACAALVAAAAACGAAGVALKADVGSQAAFLADGSCVTFGRWQCLPAGASPNGCRVEAQASGPSLIYCPSGLPVTLPNGTSVVPVGNTQLITQLCFNYCALSGGTGTGGGSGGGTGTGGGNWGAAGSPPPAGAGVAAGVSPPPSPSSGGGGGSTEPRPAVCDAAAAAAGRC</sequence>
<feature type="region of interest" description="Disordered" evidence="11">
    <location>
        <begin position="236"/>
        <end position="265"/>
    </location>
</feature>
<evidence type="ECO:0000256" key="3">
    <source>
        <dbReference type="ARBA" id="ARBA00009045"/>
    </source>
</evidence>
<evidence type="ECO:0000313" key="14">
    <source>
        <dbReference type="Proteomes" id="UP000239649"/>
    </source>
</evidence>
<evidence type="ECO:0000256" key="5">
    <source>
        <dbReference type="ARBA" id="ARBA00022692"/>
    </source>
</evidence>
<dbReference type="SMART" id="SM00504">
    <property type="entry name" value="Ubox"/>
    <property type="match status" value="1"/>
</dbReference>
<reference evidence="13 14" key="1">
    <citation type="journal article" date="2018" name="Plant J.">
        <title>Genome sequences of Chlorella sorokiniana UTEX 1602 and Micractinium conductrix SAG 241.80: implications to maltose excretion by a green alga.</title>
        <authorList>
            <person name="Arriola M.B."/>
            <person name="Velmurugan N."/>
            <person name="Zhang Y."/>
            <person name="Plunkett M.H."/>
            <person name="Hondzo H."/>
            <person name="Barney B.M."/>
        </authorList>
    </citation>
    <scope>NUCLEOTIDE SEQUENCE [LARGE SCALE GENOMIC DNA]</scope>
    <source>
        <strain evidence="13 14">SAG 241.80</strain>
    </source>
</reference>
<evidence type="ECO:0000256" key="9">
    <source>
        <dbReference type="ARBA" id="ARBA00023136"/>
    </source>
</evidence>
<accession>A0A2P6V9P2</accession>
<gene>
    <name evidence="13" type="ORF">C2E20_5822</name>
</gene>
<feature type="compositionally biased region" description="Gly residues" evidence="11">
    <location>
        <begin position="34"/>
        <end position="46"/>
    </location>
</feature>
<comment type="function">
    <text evidence="10">Serine protease involved in intramembrane proteolysis.</text>
</comment>
<proteinExistence type="inferred from homology"/>
<dbReference type="Gene3D" id="1.20.1540.10">
    <property type="entry name" value="Rhomboid-like"/>
    <property type="match status" value="1"/>
</dbReference>
<feature type="transmembrane region" description="Helical" evidence="10">
    <location>
        <begin position="487"/>
        <end position="511"/>
    </location>
</feature>
<evidence type="ECO:0000256" key="7">
    <source>
        <dbReference type="ARBA" id="ARBA00022825"/>
    </source>
</evidence>
<dbReference type="UniPathway" id="UPA00143"/>
<dbReference type="InterPro" id="IPR022764">
    <property type="entry name" value="Peptidase_S54_rhomboid_dom"/>
</dbReference>
<dbReference type="OrthoDB" id="10064100at2759"/>
<dbReference type="AlphaFoldDB" id="A0A2P6V9P2"/>
<dbReference type="EC" id="3.4.21.105" evidence="10"/>
<feature type="compositionally biased region" description="Low complexity" evidence="11">
    <location>
        <begin position="256"/>
        <end position="265"/>
    </location>
</feature>
<comment type="caution">
    <text evidence="13">The sequence shown here is derived from an EMBL/GenBank/DDBJ whole genome shotgun (WGS) entry which is preliminary data.</text>
</comment>
<evidence type="ECO:0000256" key="6">
    <source>
        <dbReference type="ARBA" id="ARBA00022801"/>
    </source>
</evidence>
<dbReference type="SUPFAM" id="SSF57850">
    <property type="entry name" value="RING/U-box"/>
    <property type="match status" value="1"/>
</dbReference>
<dbReference type="GO" id="GO:0006508">
    <property type="term" value="P:proteolysis"/>
    <property type="evidence" value="ECO:0007669"/>
    <property type="project" value="UniProtKB-KW"/>
</dbReference>
<feature type="compositionally biased region" description="Gly residues" evidence="11">
    <location>
        <begin position="603"/>
        <end position="614"/>
    </location>
</feature>
<dbReference type="Pfam" id="PF04564">
    <property type="entry name" value="U-box"/>
    <property type="match status" value="1"/>
</dbReference>
<feature type="transmembrane region" description="Helical" evidence="10">
    <location>
        <begin position="273"/>
        <end position="295"/>
    </location>
</feature>
<evidence type="ECO:0000256" key="10">
    <source>
        <dbReference type="RuleBase" id="RU362115"/>
    </source>
</evidence>
<dbReference type="SUPFAM" id="SSF144091">
    <property type="entry name" value="Rhomboid-like"/>
    <property type="match status" value="1"/>
</dbReference>
<dbReference type="PANTHER" id="PTHR22936">
    <property type="entry name" value="RHOMBOID-RELATED"/>
    <property type="match status" value="1"/>
</dbReference>
<dbReference type="InterPro" id="IPR002610">
    <property type="entry name" value="Peptidase_S54_rhomboid-like"/>
</dbReference>
<dbReference type="GO" id="GO:0004252">
    <property type="term" value="F:serine-type endopeptidase activity"/>
    <property type="evidence" value="ECO:0007669"/>
    <property type="project" value="InterPro"/>
</dbReference>
<keyword evidence="5 10" id="KW-0812">Transmembrane</keyword>
<evidence type="ECO:0000313" key="13">
    <source>
        <dbReference type="EMBL" id="PSC70813.1"/>
    </source>
</evidence>
<name>A0A2P6V9P2_9CHLO</name>
<feature type="domain" description="U-box" evidence="12">
    <location>
        <begin position="79"/>
        <end position="154"/>
    </location>
</feature>
<keyword evidence="9 10" id="KW-0472">Membrane</keyword>
<dbReference type="EMBL" id="LHPF02000018">
    <property type="protein sequence ID" value="PSC70813.1"/>
    <property type="molecule type" value="Genomic_DNA"/>
</dbReference>
<dbReference type="PROSITE" id="PS51698">
    <property type="entry name" value="U_BOX"/>
    <property type="match status" value="1"/>
</dbReference>
<evidence type="ECO:0000256" key="2">
    <source>
        <dbReference type="ARBA" id="ARBA00004141"/>
    </source>
</evidence>
<dbReference type="CDD" id="cd16664">
    <property type="entry name" value="RING-Ubox_PUB"/>
    <property type="match status" value="1"/>
</dbReference>
<organism evidence="13 14">
    <name type="scientific">Micractinium conductrix</name>
    <dbReference type="NCBI Taxonomy" id="554055"/>
    <lineage>
        <taxon>Eukaryota</taxon>
        <taxon>Viridiplantae</taxon>
        <taxon>Chlorophyta</taxon>
        <taxon>core chlorophytes</taxon>
        <taxon>Trebouxiophyceae</taxon>
        <taxon>Chlorellales</taxon>
        <taxon>Chlorellaceae</taxon>
        <taxon>Chlorella clade</taxon>
        <taxon>Micractinium</taxon>
    </lineage>
</organism>
<evidence type="ECO:0000259" key="12">
    <source>
        <dbReference type="PROSITE" id="PS51698"/>
    </source>
</evidence>
<dbReference type="InterPro" id="IPR013083">
    <property type="entry name" value="Znf_RING/FYVE/PHD"/>
</dbReference>
<feature type="region of interest" description="Disordered" evidence="11">
    <location>
        <begin position="1"/>
        <end position="67"/>
    </location>
</feature>
<keyword evidence="7 10" id="KW-0720">Serine protease</keyword>
<evidence type="ECO:0000256" key="1">
    <source>
        <dbReference type="ARBA" id="ARBA00000156"/>
    </source>
</evidence>
<evidence type="ECO:0000256" key="11">
    <source>
        <dbReference type="SAM" id="MobiDB-lite"/>
    </source>
</evidence>
<dbReference type="InterPro" id="IPR035952">
    <property type="entry name" value="Rhomboid-like_sf"/>
</dbReference>
<keyword evidence="14" id="KW-1185">Reference proteome</keyword>
<keyword evidence="6 10" id="KW-0378">Hydrolase</keyword>
<feature type="transmembrane region" description="Helical" evidence="10">
    <location>
        <begin position="455"/>
        <end position="475"/>
    </location>
</feature>
<dbReference type="InterPro" id="IPR003613">
    <property type="entry name" value="Ubox_domain"/>
</dbReference>
<comment type="subcellular location">
    <subcellularLocation>
        <location evidence="2 10">Membrane</location>
        <topology evidence="2 10">Multi-pass membrane protein</topology>
    </subcellularLocation>
</comment>
<comment type="similarity">
    <text evidence="3 10">Belongs to the peptidase S54 family.</text>
</comment>
<feature type="transmembrane region" description="Helical" evidence="10">
    <location>
        <begin position="398"/>
        <end position="417"/>
    </location>
</feature>
<dbReference type="Proteomes" id="UP000239649">
    <property type="component" value="Unassembled WGS sequence"/>
</dbReference>
<feature type="region of interest" description="Disordered" evidence="11">
    <location>
        <begin position="603"/>
        <end position="650"/>
    </location>
</feature>
<feature type="transmembrane region" description="Helical" evidence="10">
    <location>
        <begin position="343"/>
        <end position="362"/>
    </location>
</feature>
<feature type="transmembrane region" description="Helical" evidence="10">
    <location>
        <begin position="429"/>
        <end position="449"/>
    </location>
</feature>
<comment type="catalytic activity">
    <reaction evidence="1 10">
        <text>Cleaves type-1 transmembrane domains using a catalytic dyad composed of serine and histidine that are contributed by different transmembrane domains.</text>
        <dbReference type="EC" id="3.4.21.105"/>
    </reaction>
</comment>
<evidence type="ECO:0000256" key="8">
    <source>
        <dbReference type="ARBA" id="ARBA00022989"/>
    </source>
</evidence>
<keyword evidence="8 10" id="KW-1133">Transmembrane helix</keyword>
<protein>
    <recommendedName>
        <fullName evidence="10">RHOMBOID-like protein</fullName>
        <ecNumber evidence="10">3.4.21.105</ecNumber>
    </recommendedName>
</protein>